<evidence type="ECO:0000313" key="5">
    <source>
        <dbReference type="Proteomes" id="UP000193577"/>
    </source>
</evidence>
<organism evidence="4 5">
    <name type="scientific">Mycolicibacillus koreensis</name>
    <dbReference type="NCBI Taxonomy" id="1069220"/>
    <lineage>
        <taxon>Bacteria</taxon>
        <taxon>Bacillati</taxon>
        <taxon>Actinomycetota</taxon>
        <taxon>Actinomycetes</taxon>
        <taxon>Mycobacteriales</taxon>
        <taxon>Mycobacteriaceae</taxon>
        <taxon>Mycolicibacillus</taxon>
    </lineage>
</organism>
<proteinExistence type="inferred from homology"/>
<dbReference type="Proteomes" id="UP000193577">
    <property type="component" value="Unassembled WGS sequence"/>
</dbReference>
<dbReference type="InterPro" id="IPR038332">
    <property type="entry name" value="PPE_sf"/>
</dbReference>
<gene>
    <name evidence="4" type="ORF">B8W67_07160</name>
</gene>
<comment type="similarity">
    <text evidence="1">Belongs to the mycobacterial PPE family.</text>
</comment>
<accession>A0AA91SS64</accession>
<feature type="region of interest" description="Disordered" evidence="2">
    <location>
        <begin position="376"/>
        <end position="406"/>
    </location>
</feature>
<feature type="region of interest" description="Disordered" evidence="2">
    <location>
        <begin position="451"/>
        <end position="478"/>
    </location>
</feature>
<dbReference type="Gene3D" id="1.20.1260.20">
    <property type="entry name" value="PPE superfamily"/>
    <property type="match status" value="1"/>
</dbReference>
<dbReference type="AlphaFoldDB" id="A0AA91SS64"/>
<evidence type="ECO:0000313" key="4">
    <source>
        <dbReference type="EMBL" id="OSC34368.1"/>
    </source>
</evidence>
<dbReference type="PANTHER" id="PTHR46766:SF1">
    <property type="entry name" value="GLUTAMINE-RICH PROTEIN 2"/>
    <property type="match status" value="1"/>
</dbReference>
<reference evidence="4 5" key="1">
    <citation type="submission" date="2017-04" db="EMBL/GenBank/DDBJ databases">
        <title>The new phylogeny of genus Mycobacterium.</title>
        <authorList>
            <person name="Tortoli E."/>
            <person name="Trovato A."/>
            <person name="Cirillo D.M."/>
        </authorList>
    </citation>
    <scope>NUCLEOTIDE SEQUENCE [LARGE SCALE GENOMIC DNA]</scope>
    <source>
        <strain evidence="4 5">KCTC 19819</strain>
    </source>
</reference>
<dbReference type="GO" id="GO:0052572">
    <property type="term" value="P:response to host immune response"/>
    <property type="evidence" value="ECO:0007669"/>
    <property type="project" value="TreeGrafter"/>
</dbReference>
<feature type="region of interest" description="Disordered" evidence="2">
    <location>
        <begin position="299"/>
        <end position="334"/>
    </location>
</feature>
<dbReference type="SUPFAM" id="SSF140459">
    <property type="entry name" value="PE/PPE dimer-like"/>
    <property type="match status" value="1"/>
</dbReference>
<feature type="domain" description="PPE" evidence="3">
    <location>
        <begin position="6"/>
        <end position="168"/>
    </location>
</feature>
<dbReference type="EMBL" id="NCXO01000011">
    <property type="protein sequence ID" value="OSC34368.1"/>
    <property type="molecule type" value="Genomic_DNA"/>
</dbReference>
<dbReference type="Pfam" id="PF00823">
    <property type="entry name" value="PPE"/>
    <property type="match status" value="1"/>
</dbReference>
<sequence length="478" mass="47234">MWTPLWIAAPPEVHSAALSSGPGPGPLLAAAAAWRALSVQYAETAAALSTVVTGVQTGAWQGPSAESYVAAHVPYLVWLTEMGEAAARTASAQEASAAAYTAALAAMPTLAELALNHATHAVLEATNFFGINLIPIAINEADYTRMWIQAATTMTTYQAASTAAVAAAPHAAAAPQILKAATPGKSQDDDGGPTKLSWWQTRIGDITTAIGKDLSGAGLNPVGALENLLSDPVLITEVPHWAGEVALTFAPQITELTETMFALIPPAGILPGFAGTAGLAGLAGLAHVGGPPAVPAGQLAPAPADLPATTSGAPSSVAPAPSGVAPAPAPGAAAPVAAPVATPGAPPAAGPPGVAGYVVGAAPPPSDAVVLRRRAVRSAQRTAGAAAPGDTESATPTTAARHSRPRILARGYRYEYREGAGPAASTRGAGPIGFAGTVGAAAVAGGLATRAGEETGPMVPRSWATPSGPAEAPDQKNS</sequence>
<comment type="caution">
    <text evidence="4">The sequence shown here is derived from an EMBL/GenBank/DDBJ whole genome shotgun (WGS) entry which is preliminary data.</text>
</comment>
<keyword evidence="5" id="KW-1185">Reference proteome</keyword>
<evidence type="ECO:0000259" key="3">
    <source>
        <dbReference type="Pfam" id="PF00823"/>
    </source>
</evidence>
<name>A0AA91SS64_9MYCO</name>
<evidence type="ECO:0000256" key="2">
    <source>
        <dbReference type="SAM" id="MobiDB-lite"/>
    </source>
</evidence>
<protein>
    <recommendedName>
        <fullName evidence="3">PPE domain-containing protein</fullName>
    </recommendedName>
</protein>
<dbReference type="PANTHER" id="PTHR46766">
    <property type="entry name" value="GLUTAMINE-RICH PROTEIN 2"/>
    <property type="match status" value="1"/>
</dbReference>
<evidence type="ECO:0000256" key="1">
    <source>
        <dbReference type="ARBA" id="ARBA00010652"/>
    </source>
</evidence>
<dbReference type="InterPro" id="IPR000030">
    <property type="entry name" value="PPE_dom"/>
</dbReference>